<proteinExistence type="inferred from homology"/>
<feature type="transmembrane region" description="Helical" evidence="6">
    <location>
        <begin position="190"/>
        <end position="210"/>
    </location>
</feature>
<feature type="transmembrane region" description="Helical" evidence="6">
    <location>
        <begin position="105"/>
        <end position="125"/>
    </location>
</feature>
<feature type="domain" description="EamA" evidence="7">
    <location>
        <begin position="18"/>
        <end position="146"/>
    </location>
</feature>
<dbReference type="InterPro" id="IPR000620">
    <property type="entry name" value="EamA_dom"/>
</dbReference>
<dbReference type="InterPro" id="IPR050638">
    <property type="entry name" value="AA-Vitamin_Transporters"/>
</dbReference>
<reference evidence="8 9" key="1">
    <citation type="submission" date="2016-11" db="EMBL/GenBank/DDBJ databases">
        <authorList>
            <person name="Jaros S."/>
            <person name="Januszkiewicz K."/>
            <person name="Wedrychowicz H."/>
        </authorList>
    </citation>
    <scope>NUCLEOTIDE SEQUENCE [LARGE SCALE GENOMIC DNA]</scope>
    <source>
        <strain evidence="8 9">GAS95</strain>
    </source>
</reference>
<evidence type="ECO:0000256" key="4">
    <source>
        <dbReference type="ARBA" id="ARBA00022989"/>
    </source>
</evidence>
<feature type="transmembrane region" description="Helical" evidence="6">
    <location>
        <begin position="46"/>
        <end position="66"/>
    </location>
</feature>
<dbReference type="InterPro" id="IPR037185">
    <property type="entry name" value="EmrE-like"/>
</dbReference>
<evidence type="ECO:0000256" key="1">
    <source>
        <dbReference type="ARBA" id="ARBA00004141"/>
    </source>
</evidence>
<dbReference type="GO" id="GO:0016020">
    <property type="term" value="C:membrane"/>
    <property type="evidence" value="ECO:0007669"/>
    <property type="project" value="UniProtKB-SubCell"/>
</dbReference>
<organism evidence="8 9">
    <name type="scientific">Paraburkholderia phenazinium</name>
    <dbReference type="NCBI Taxonomy" id="60549"/>
    <lineage>
        <taxon>Bacteria</taxon>
        <taxon>Pseudomonadati</taxon>
        <taxon>Pseudomonadota</taxon>
        <taxon>Betaproteobacteria</taxon>
        <taxon>Burkholderiales</taxon>
        <taxon>Burkholderiaceae</taxon>
        <taxon>Paraburkholderia</taxon>
    </lineage>
</organism>
<evidence type="ECO:0000313" key="9">
    <source>
        <dbReference type="Proteomes" id="UP000185151"/>
    </source>
</evidence>
<dbReference type="OrthoDB" id="9784288at2"/>
<gene>
    <name evidence="8" type="ORF">SAMN05444165_2272</name>
</gene>
<feature type="transmembrane region" description="Helical" evidence="6">
    <location>
        <begin position="132"/>
        <end position="150"/>
    </location>
</feature>
<feature type="transmembrane region" description="Helical" evidence="6">
    <location>
        <begin position="78"/>
        <end position="99"/>
    </location>
</feature>
<feature type="transmembrane region" description="Helical" evidence="6">
    <location>
        <begin position="278"/>
        <end position="297"/>
    </location>
</feature>
<dbReference type="EMBL" id="FSRU01000001">
    <property type="protein sequence ID" value="SIO32861.1"/>
    <property type="molecule type" value="Genomic_DNA"/>
</dbReference>
<evidence type="ECO:0000256" key="6">
    <source>
        <dbReference type="SAM" id="Phobius"/>
    </source>
</evidence>
<dbReference type="PANTHER" id="PTHR32322:SF2">
    <property type="entry name" value="EAMA DOMAIN-CONTAINING PROTEIN"/>
    <property type="match status" value="1"/>
</dbReference>
<evidence type="ECO:0000256" key="5">
    <source>
        <dbReference type="ARBA" id="ARBA00023136"/>
    </source>
</evidence>
<feature type="transmembrane region" description="Helical" evidence="6">
    <location>
        <begin position="162"/>
        <end position="178"/>
    </location>
</feature>
<dbReference type="RefSeq" id="WP_074295747.1">
    <property type="nucleotide sequence ID" value="NZ_FSRU01000001.1"/>
</dbReference>
<evidence type="ECO:0000256" key="3">
    <source>
        <dbReference type="ARBA" id="ARBA00022692"/>
    </source>
</evidence>
<dbReference type="Proteomes" id="UP000185151">
    <property type="component" value="Unassembled WGS sequence"/>
</dbReference>
<dbReference type="Pfam" id="PF00892">
    <property type="entry name" value="EamA"/>
    <property type="match status" value="2"/>
</dbReference>
<keyword evidence="9" id="KW-1185">Reference proteome</keyword>
<dbReference type="SUPFAM" id="SSF103481">
    <property type="entry name" value="Multidrug resistance efflux transporter EmrE"/>
    <property type="match status" value="2"/>
</dbReference>
<feature type="transmembrane region" description="Helical" evidence="6">
    <location>
        <begin position="222"/>
        <end position="241"/>
    </location>
</feature>
<comment type="similarity">
    <text evidence="2">Belongs to the EamA transporter family.</text>
</comment>
<keyword evidence="3 6" id="KW-0812">Transmembrane</keyword>
<keyword evidence="5 6" id="KW-0472">Membrane</keyword>
<name>A0A1N6ILJ4_9BURK</name>
<keyword evidence="4 6" id="KW-1133">Transmembrane helix</keyword>
<dbReference type="PANTHER" id="PTHR32322">
    <property type="entry name" value="INNER MEMBRANE TRANSPORTER"/>
    <property type="match status" value="1"/>
</dbReference>
<feature type="transmembrane region" description="Helical" evidence="6">
    <location>
        <begin position="20"/>
        <end position="40"/>
    </location>
</feature>
<feature type="transmembrane region" description="Helical" evidence="6">
    <location>
        <begin position="253"/>
        <end position="272"/>
    </location>
</feature>
<accession>A0A1N6ILJ4</accession>
<evidence type="ECO:0000259" key="7">
    <source>
        <dbReference type="Pfam" id="PF00892"/>
    </source>
</evidence>
<evidence type="ECO:0000256" key="2">
    <source>
        <dbReference type="ARBA" id="ARBA00007362"/>
    </source>
</evidence>
<comment type="subcellular location">
    <subcellularLocation>
        <location evidence="1">Membrane</location>
        <topology evidence="1">Multi-pass membrane protein</topology>
    </subcellularLocation>
</comment>
<feature type="domain" description="EamA" evidence="7">
    <location>
        <begin position="159"/>
        <end position="291"/>
    </location>
</feature>
<evidence type="ECO:0000313" key="8">
    <source>
        <dbReference type="EMBL" id="SIO32861.1"/>
    </source>
</evidence>
<sequence>MIQHSKNSQPGHSRASSGWVSGLVGVLIFSGSLPATRIAVQGLDPIFLTVARATIAGTLGLILLLVFRETRPVRRDLLPLLIVALGVVVGFPLLTALALRHITSAHAVVFIGLLPLSTAIFGVLRGGERPQAAFWLFSALGSCAVVAFAVRNGLHASPLGDALMLAAIVACGLGYAEGARLSRHLGGWQVISWALVLSLPVMVPLTWWAWPASFAGVSQAALWGLAYVSLFSMLIGFVFWYRGLALGGIASVGQLQLLQPFFGLLLAGVLLHEQVPPVMIVVTVIVVACVAGARRFARAVPVRQAG</sequence>
<protein>
    <submittedName>
        <fullName evidence="8">Permease of the drug/metabolite transporter (DMT) superfamily</fullName>
    </submittedName>
</protein>
<dbReference type="AlphaFoldDB" id="A0A1N6ILJ4"/>